<evidence type="ECO:0000313" key="1">
    <source>
        <dbReference type="EMBL" id="KAK5833352.1"/>
    </source>
</evidence>
<evidence type="ECO:0000313" key="2">
    <source>
        <dbReference type="Proteomes" id="UP001358586"/>
    </source>
</evidence>
<comment type="caution">
    <text evidence="1">The sequence shown here is derived from an EMBL/GenBank/DDBJ whole genome shotgun (WGS) entry which is preliminary data.</text>
</comment>
<name>A0ABR0Q2F9_GOSAR</name>
<dbReference type="EMBL" id="JARKNE010000005">
    <property type="protein sequence ID" value="KAK5833352.1"/>
    <property type="molecule type" value="Genomic_DNA"/>
</dbReference>
<keyword evidence="2" id="KW-1185">Reference proteome</keyword>
<dbReference type="Proteomes" id="UP001358586">
    <property type="component" value="Chromosome 5"/>
</dbReference>
<evidence type="ECO:0008006" key="3">
    <source>
        <dbReference type="Google" id="ProtNLM"/>
    </source>
</evidence>
<protein>
    <recommendedName>
        <fullName evidence="3">Retrotransposon Copia-like N-terminal domain-containing protein</fullName>
    </recommendedName>
</protein>
<gene>
    <name evidence="1" type="ORF">PVK06_017177</name>
</gene>
<organism evidence="1 2">
    <name type="scientific">Gossypium arboreum</name>
    <name type="common">Tree cotton</name>
    <name type="synonym">Gossypium nanking</name>
    <dbReference type="NCBI Taxonomy" id="29729"/>
    <lineage>
        <taxon>Eukaryota</taxon>
        <taxon>Viridiplantae</taxon>
        <taxon>Streptophyta</taxon>
        <taxon>Embryophyta</taxon>
        <taxon>Tracheophyta</taxon>
        <taxon>Spermatophyta</taxon>
        <taxon>Magnoliopsida</taxon>
        <taxon>eudicotyledons</taxon>
        <taxon>Gunneridae</taxon>
        <taxon>Pentapetalae</taxon>
        <taxon>rosids</taxon>
        <taxon>malvids</taxon>
        <taxon>Malvales</taxon>
        <taxon>Malvaceae</taxon>
        <taxon>Malvoideae</taxon>
        <taxon>Gossypium</taxon>
    </lineage>
</organism>
<proteinExistence type="predicted"/>
<accession>A0ABR0Q2F9</accession>
<reference evidence="1 2" key="1">
    <citation type="submission" date="2023-03" db="EMBL/GenBank/DDBJ databases">
        <title>WGS of Gossypium arboreum.</title>
        <authorList>
            <person name="Yu D."/>
        </authorList>
    </citation>
    <scope>NUCLEOTIDE SEQUENCE [LARGE SCALE GENOMIC DNA]</scope>
    <source>
        <tissue evidence="1">Leaf</tissue>
    </source>
</reference>
<sequence>MSPTPLIRILTENKLNRDNFQEWKQNLLIVPSCEKQNFVLDETCPPKAQPKARNHWRDFNSIARCYVLASMSSVMQKQHENFHTTEEIMTNLEDLLRG</sequence>